<keyword evidence="1" id="KW-0813">Transport</keyword>
<keyword evidence="2" id="KW-0547">Nucleotide-binding</keyword>
<evidence type="ECO:0000259" key="4">
    <source>
        <dbReference type="PROSITE" id="PS50893"/>
    </source>
</evidence>
<dbReference type="Proteomes" id="UP000322139">
    <property type="component" value="Unassembled WGS sequence"/>
</dbReference>
<protein>
    <submittedName>
        <fullName evidence="5">ABC transporter ATP-binding protein</fullName>
    </submittedName>
</protein>
<gene>
    <name evidence="5" type="ORF">FZD51_06410</name>
</gene>
<dbReference type="InterPro" id="IPR027417">
    <property type="entry name" value="P-loop_NTPase"/>
</dbReference>
<proteinExistence type="predicted"/>
<keyword evidence="3 5" id="KW-0067">ATP-binding</keyword>
<dbReference type="SUPFAM" id="SSF52540">
    <property type="entry name" value="P-loop containing nucleoside triphosphate hydrolases"/>
    <property type="match status" value="1"/>
</dbReference>
<organism evidence="5 6">
    <name type="scientific">Bacillus infantis</name>
    <dbReference type="NCBI Taxonomy" id="324767"/>
    <lineage>
        <taxon>Bacteria</taxon>
        <taxon>Bacillati</taxon>
        <taxon>Bacillota</taxon>
        <taxon>Bacilli</taxon>
        <taxon>Bacillales</taxon>
        <taxon>Bacillaceae</taxon>
        <taxon>Bacillus</taxon>
    </lineage>
</organism>
<feature type="domain" description="ABC transporter" evidence="4">
    <location>
        <begin position="3"/>
        <end position="230"/>
    </location>
</feature>
<name>A0A5D4RH50_9BACI</name>
<dbReference type="SMART" id="SM00382">
    <property type="entry name" value="AAA"/>
    <property type="match status" value="1"/>
</dbReference>
<dbReference type="CDD" id="cd03230">
    <property type="entry name" value="ABC_DR_subfamily_A"/>
    <property type="match status" value="1"/>
</dbReference>
<dbReference type="EMBL" id="VTER01000003">
    <property type="protein sequence ID" value="TYS50180.1"/>
    <property type="molecule type" value="Genomic_DNA"/>
</dbReference>
<reference evidence="5 6" key="1">
    <citation type="submission" date="2019-08" db="EMBL/GenBank/DDBJ databases">
        <title>Bacillus genomes from the desert of Cuatro Cienegas, Coahuila.</title>
        <authorList>
            <person name="Olmedo-Alvarez G."/>
        </authorList>
    </citation>
    <scope>NUCLEOTIDE SEQUENCE [LARGE SCALE GENOMIC DNA]</scope>
    <source>
        <strain evidence="5 6">CH446_14T</strain>
    </source>
</reference>
<dbReference type="InterPro" id="IPR051782">
    <property type="entry name" value="ABC_Transporter_VariousFunc"/>
</dbReference>
<dbReference type="GO" id="GO:0016887">
    <property type="term" value="F:ATP hydrolysis activity"/>
    <property type="evidence" value="ECO:0007669"/>
    <property type="project" value="InterPro"/>
</dbReference>
<dbReference type="GO" id="GO:0005524">
    <property type="term" value="F:ATP binding"/>
    <property type="evidence" value="ECO:0007669"/>
    <property type="project" value="UniProtKB-KW"/>
</dbReference>
<evidence type="ECO:0000256" key="2">
    <source>
        <dbReference type="ARBA" id="ARBA00022741"/>
    </source>
</evidence>
<dbReference type="InterPro" id="IPR003439">
    <property type="entry name" value="ABC_transporter-like_ATP-bd"/>
</dbReference>
<evidence type="ECO:0000313" key="5">
    <source>
        <dbReference type="EMBL" id="TYS50180.1"/>
    </source>
</evidence>
<dbReference type="PANTHER" id="PTHR42939">
    <property type="entry name" value="ABC TRANSPORTER ATP-BINDING PROTEIN ALBC-RELATED"/>
    <property type="match status" value="1"/>
</dbReference>
<evidence type="ECO:0000313" key="6">
    <source>
        <dbReference type="Proteomes" id="UP000322139"/>
    </source>
</evidence>
<dbReference type="PROSITE" id="PS50893">
    <property type="entry name" value="ABC_TRANSPORTER_2"/>
    <property type="match status" value="1"/>
</dbReference>
<dbReference type="Gene3D" id="3.40.50.300">
    <property type="entry name" value="P-loop containing nucleotide triphosphate hydrolases"/>
    <property type="match status" value="1"/>
</dbReference>
<evidence type="ECO:0000256" key="3">
    <source>
        <dbReference type="ARBA" id="ARBA00022840"/>
    </source>
</evidence>
<dbReference type="InterPro" id="IPR003593">
    <property type="entry name" value="AAA+_ATPase"/>
</dbReference>
<evidence type="ECO:0000256" key="1">
    <source>
        <dbReference type="ARBA" id="ARBA00022448"/>
    </source>
</evidence>
<dbReference type="Pfam" id="PF00005">
    <property type="entry name" value="ABC_tran"/>
    <property type="match status" value="1"/>
</dbReference>
<accession>A0A5D4RH50</accession>
<dbReference type="AlphaFoldDB" id="A0A5D4RH50"/>
<sequence>MIMLPIEITGLEKNIDGFKLGPLDASFEPGTITALIGNNSSGKSTLLKLMMNLAKRDKGDIRINGQSISEGESWKQTIAYQPQTLNGVSTLTGYELYSLVSRWYPSWDKQLFDEIVNLFSVPLDKPYGKLSQGVQQKLNLALTLPRDTEILLLDEPSASMDIPAKHLLMEVLAKWMERGDKTMIIATHQAEDIRKLADYILFMKDGEITGHFEKDELALKFKKYWVGQLPDSSIPGEVSRQGERMVITSAAMEAERYFKKAGISILEEEVPELEEALAIMLQQPKQEKGWRE</sequence>
<dbReference type="PANTHER" id="PTHR42939:SF3">
    <property type="entry name" value="ABC TRANSPORTER ATP-BINDING COMPONENT"/>
    <property type="match status" value="1"/>
</dbReference>
<comment type="caution">
    <text evidence="5">The sequence shown here is derived from an EMBL/GenBank/DDBJ whole genome shotgun (WGS) entry which is preliminary data.</text>
</comment>